<keyword evidence="12" id="KW-1185">Reference proteome</keyword>
<dbReference type="InterPro" id="IPR050366">
    <property type="entry name" value="BP-dependent_transpt_permease"/>
</dbReference>
<evidence type="ECO:0000259" key="10">
    <source>
        <dbReference type="PROSITE" id="PS50928"/>
    </source>
</evidence>
<feature type="transmembrane region" description="Helical" evidence="9">
    <location>
        <begin position="142"/>
        <end position="160"/>
    </location>
</feature>
<dbReference type="RefSeq" id="WP_116559519.1">
    <property type="nucleotide sequence ID" value="NZ_QDKM01000009.1"/>
</dbReference>
<evidence type="ECO:0000313" key="12">
    <source>
        <dbReference type="Proteomes" id="UP000245911"/>
    </source>
</evidence>
<keyword evidence="8 9" id="KW-0472">Membrane</keyword>
<evidence type="ECO:0000256" key="1">
    <source>
        <dbReference type="ARBA" id="ARBA00004651"/>
    </source>
</evidence>
<dbReference type="SUPFAM" id="SSF161098">
    <property type="entry name" value="MetI-like"/>
    <property type="match status" value="1"/>
</dbReference>
<evidence type="ECO:0000256" key="7">
    <source>
        <dbReference type="ARBA" id="ARBA00022989"/>
    </source>
</evidence>
<comment type="similarity">
    <text evidence="9">Belongs to the binding-protein-dependent transport system permease family.</text>
</comment>
<comment type="caution">
    <text evidence="11">The sequence shown here is derived from an EMBL/GenBank/DDBJ whole genome shotgun (WGS) entry which is preliminary data.</text>
</comment>
<dbReference type="Proteomes" id="UP000245911">
    <property type="component" value="Unassembled WGS sequence"/>
</dbReference>
<dbReference type="GO" id="GO:0015031">
    <property type="term" value="P:protein transport"/>
    <property type="evidence" value="ECO:0007669"/>
    <property type="project" value="UniProtKB-KW"/>
</dbReference>
<dbReference type="PANTHER" id="PTHR43386">
    <property type="entry name" value="OLIGOPEPTIDE TRANSPORT SYSTEM PERMEASE PROTEIN APPC"/>
    <property type="match status" value="1"/>
</dbReference>
<evidence type="ECO:0000256" key="2">
    <source>
        <dbReference type="ARBA" id="ARBA00022448"/>
    </source>
</evidence>
<dbReference type="AlphaFoldDB" id="A0A2T8HQS1"/>
<feature type="transmembrane region" description="Helical" evidence="9">
    <location>
        <begin position="116"/>
        <end position="136"/>
    </location>
</feature>
<dbReference type="GO" id="GO:0005886">
    <property type="term" value="C:plasma membrane"/>
    <property type="evidence" value="ECO:0007669"/>
    <property type="project" value="UniProtKB-SubCell"/>
</dbReference>
<keyword evidence="5" id="KW-0571">Peptide transport</keyword>
<dbReference type="InterPro" id="IPR035906">
    <property type="entry name" value="MetI-like_sf"/>
</dbReference>
<dbReference type="InterPro" id="IPR025966">
    <property type="entry name" value="OppC_N"/>
</dbReference>
<dbReference type="PROSITE" id="PS50928">
    <property type="entry name" value="ABC_TM1"/>
    <property type="match status" value="1"/>
</dbReference>
<dbReference type="EMBL" id="QDKM01000009">
    <property type="protein sequence ID" value="PVH27791.1"/>
    <property type="molecule type" value="Genomic_DNA"/>
</dbReference>
<reference evidence="11 12" key="1">
    <citation type="submission" date="2018-04" db="EMBL/GenBank/DDBJ databases">
        <title>Pararhodobacter oceanense sp. nov., isolated from marine intertidal sediment.</title>
        <authorList>
            <person name="Wang X.-L."/>
            <person name="Du Z.-J."/>
        </authorList>
    </citation>
    <scope>NUCLEOTIDE SEQUENCE [LARGE SCALE GENOMIC DNA]</scope>
    <source>
        <strain evidence="11 12">AM505</strain>
    </source>
</reference>
<keyword evidence="4 9" id="KW-0812">Transmembrane</keyword>
<feature type="domain" description="ABC transmembrane type-1" evidence="10">
    <location>
        <begin position="77"/>
        <end position="266"/>
    </location>
</feature>
<sequence length="277" mass="29865">MTRALRIIASNPLSLVGLILVLMIVLAATFAPWIAPFPTHNSAVIDFAFANSAPSSRNWMGTDLVGRDIFSRILYAFRISLVLGVVVLIIATPIGTIVGLLAGYLGGWTEAVLMRIVDVFLSIPPLVLAIAVLGVLEPTLTNAMIAVTVMWWPWYARLVYSIARSEREEGYVLAAEVIGASTTHITLREILPNCLPAIITKMTLDMGFVIIIASSLSFLGLGVQPPTPDLGSMVAEGARYLPDSWWMTVFPGLAILLAVFGFNLLGDGLREVLGAEE</sequence>
<evidence type="ECO:0000313" key="11">
    <source>
        <dbReference type="EMBL" id="PVH27791.1"/>
    </source>
</evidence>
<evidence type="ECO:0000256" key="6">
    <source>
        <dbReference type="ARBA" id="ARBA00022927"/>
    </source>
</evidence>
<organism evidence="11 12">
    <name type="scientific">Pararhodobacter oceanensis</name>
    <dbReference type="NCBI Taxonomy" id="2172121"/>
    <lineage>
        <taxon>Bacteria</taxon>
        <taxon>Pseudomonadati</taxon>
        <taxon>Pseudomonadota</taxon>
        <taxon>Alphaproteobacteria</taxon>
        <taxon>Rhodobacterales</taxon>
        <taxon>Paracoccaceae</taxon>
        <taxon>Pararhodobacter</taxon>
    </lineage>
</organism>
<evidence type="ECO:0000256" key="5">
    <source>
        <dbReference type="ARBA" id="ARBA00022856"/>
    </source>
</evidence>
<dbReference type="Pfam" id="PF00528">
    <property type="entry name" value="BPD_transp_1"/>
    <property type="match status" value="1"/>
</dbReference>
<evidence type="ECO:0000256" key="9">
    <source>
        <dbReference type="RuleBase" id="RU363032"/>
    </source>
</evidence>
<proteinExistence type="inferred from homology"/>
<dbReference type="Pfam" id="PF12911">
    <property type="entry name" value="OppC_N"/>
    <property type="match status" value="1"/>
</dbReference>
<dbReference type="InterPro" id="IPR000515">
    <property type="entry name" value="MetI-like"/>
</dbReference>
<dbReference type="PANTHER" id="PTHR43386:SF1">
    <property type="entry name" value="D,D-DIPEPTIDE TRANSPORT SYSTEM PERMEASE PROTEIN DDPC-RELATED"/>
    <property type="match status" value="1"/>
</dbReference>
<name>A0A2T8HQS1_9RHOB</name>
<dbReference type="Gene3D" id="1.10.3720.10">
    <property type="entry name" value="MetI-like"/>
    <property type="match status" value="1"/>
</dbReference>
<accession>A0A2T8HQS1</accession>
<keyword evidence="7 9" id="KW-1133">Transmembrane helix</keyword>
<feature type="transmembrane region" description="Helical" evidence="9">
    <location>
        <begin position="75"/>
        <end position="104"/>
    </location>
</feature>
<keyword evidence="2 9" id="KW-0813">Transport</keyword>
<dbReference type="GO" id="GO:0055085">
    <property type="term" value="P:transmembrane transport"/>
    <property type="evidence" value="ECO:0007669"/>
    <property type="project" value="InterPro"/>
</dbReference>
<gene>
    <name evidence="11" type="ORF">DDE20_15940</name>
</gene>
<comment type="subcellular location">
    <subcellularLocation>
        <location evidence="1 9">Cell membrane</location>
        <topology evidence="1 9">Multi-pass membrane protein</topology>
    </subcellularLocation>
</comment>
<keyword evidence="3" id="KW-1003">Cell membrane</keyword>
<evidence type="ECO:0000256" key="3">
    <source>
        <dbReference type="ARBA" id="ARBA00022475"/>
    </source>
</evidence>
<dbReference type="CDD" id="cd06261">
    <property type="entry name" value="TM_PBP2"/>
    <property type="match status" value="1"/>
</dbReference>
<dbReference type="OrthoDB" id="9766870at2"/>
<feature type="transmembrane region" description="Helical" evidence="9">
    <location>
        <begin position="244"/>
        <end position="265"/>
    </location>
</feature>
<evidence type="ECO:0000256" key="4">
    <source>
        <dbReference type="ARBA" id="ARBA00022692"/>
    </source>
</evidence>
<protein>
    <submittedName>
        <fullName evidence="11">D,D-dipeptide ABC transporter permease</fullName>
    </submittedName>
</protein>
<evidence type="ECO:0000256" key="8">
    <source>
        <dbReference type="ARBA" id="ARBA00023136"/>
    </source>
</evidence>
<feature type="transmembrane region" description="Helical" evidence="9">
    <location>
        <begin position="206"/>
        <end position="224"/>
    </location>
</feature>
<keyword evidence="6" id="KW-0653">Protein transport</keyword>
<feature type="transmembrane region" description="Helical" evidence="9">
    <location>
        <begin position="12"/>
        <end position="35"/>
    </location>
</feature>
<dbReference type="GO" id="GO:0015833">
    <property type="term" value="P:peptide transport"/>
    <property type="evidence" value="ECO:0007669"/>
    <property type="project" value="UniProtKB-KW"/>
</dbReference>